<feature type="region of interest" description="Disordered" evidence="1">
    <location>
        <begin position="641"/>
        <end position="721"/>
    </location>
</feature>
<dbReference type="SMART" id="SM00327">
    <property type="entry name" value="VWA"/>
    <property type="match status" value="1"/>
</dbReference>
<dbReference type="STRING" id="205917.A0A4Y9ZFJ7"/>
<organism evidence="4 5">
    <name type="scientific">Dentipellis fragilis</name>
    <dbReference type="NCBI Taxonomy" id="205917"/>
    <lineage>
        <taxon>Eukaryota</taxon>
        <taxon>Fungi</taxon>
        <taxon>Dikarya</taxon>
        <taxon>Basidiomycota</taxon>
        <taxon>Agaricomycotina</taxon>
        <taxon>Agaricomycetes</taxon>
        <taxon>Russulales</taxon>
        <taxon>Hericiaceae</taxon>
        <taxon>Dentipellis</taxon>
    </lineage>
</organism>
<feature type="domain" description="VIT" evidence="3">
    <location>
        <begin position="5"/>
        <end position="135"/>
    </location>
</feature>
<dbReference type="InterPro" id="IPR002035">
    <property type="entry name" value="VWF_A"/>
</dbReference>
<dbReference type="Proteomes" id="UP000298327">
    <property type="component" value="Unassembled WGS sequence"/>
</dbReference>
<feature type="compositionally biased region" description="Low complexity" evidence="1">
    <location>
        <begin position="760"/>
        <end position="774"/>
    </location>
</feature>
<dbReference type="PANTHER" id="PTHR45737:SF6">
    <property type="entry name" value="VON WILLEBRAND FACTOR A DOMAIN-CONTAINING PROTEIN 5A"/>
    <property type="match status" value="1"/>
</dbReference>
<sequence length="905" mass="97049">MQPCTLVYIDSSSGTGTHLPLKDVKIDALVVDVSAEITISHTFTNPDNSDTGSAKYVFPLPARAAVCAFEMRRSDDEVISGVVKEKDLAAREYDDAVRDGHFAGLVEAATDDVFTMSVGSIPAQVTVVTKLSFVMDLLDNDFPDEIRLQLPMASAPLAMEHRLRTGGQLQEVTSPTHAISVTPFTAHDGNDPTFSTAVTFGSPKFLNSDFVIVVRAEGLDAPRCFAEESPGENKSYAIQLTLVPFFDVPSISSQEYLFLVDRSGSMDGSRIETARATLSVLLRSLPAKGTIFNIFGFGSSCDSIWPKSGAYDASSLHHATNHLERMRANYGGTEMYVALRHVFKSRDGTLPTAVIILTDGEDYEIDQCIECVASAVAKAPAQAPIRVFTLGIGDTASSAMCEGLARAGNGVCLMATSSEDIVPKSARLVRAAKSSFIKDVVIDWGIDLAQSSVAKRFQSLVGGAPPAFLPLIQQAPRRLGAMYPHLRYVVFTITEAKKPPKTVVLRAQLQNGQQVAVSVSVHSVKLRQAGGSVPLVPTLAARHVITDILENSAPSLKAQSNTPAESELLKAAVIRIAEQHQIVSKYTSFVAVASKGRSTPPEYLQKALPLRPGLIRRLFYGLSNGVGLALCCTLPSSSVVPDDKPPHLFQSEGGYHDESTESTEEVDSPRQIFTARRVTGQVTSRAAQSSSTTSTSSISYRSRGHRAPSTSSSESGRGAREYGLRGSYRPAVSPIIAMSSYNPPGPTVMTTLAAPSTRHSSGSNSPSLLSSGSNQVRVVPSRSLRSNTPTSSEDSASSTHTRSDARGIPQSVLDLVKLQAFDGSFSGSAKLWAIVGERAQEMASQVQAEPIMWATAVAMAYLDQHLSNERELLDGLREKVMEFVLAKMDKAGFESLVTQAKVLVN</sequence>
<gene>
    <name evidence="4" type="ORF">EVG20_g786</name>
</gene>
<evidence type="ECO:0000313" key="5">
    <source>
        <dbReference type="Proteomes" id="UP000298327"/>
    </source>
</evidence>
<evidence type="ECO:0008006" key="6">
    <source>
        <dbReference type="Google" id="ProtNLM"/>
    </source>
</evidence>
<dbReference type="Gene3D" id="3.40.50.410">
    <property type="entry name" value="von Willebrand factor, type A domain"/>
    <property type="match status" value="1"/>
</dbReference>
<feature type="compositionally biased region" description="Polar residues" evidence="1">
    <location>
        <begin position="748"/>
        <end position="759"/>
    </location>
</feature>
<dbReference type="EMBL" id="SEOQ01000021">
    <property type="protein sequence ID" value="TFY72209.1"/>
    <property type="molecule type" value="Genomic_DNA"/>
</dbReference>
<dbReference type="PANTHER" id="PTHR45737">
    <property type="entry name" value="VON WILLEBRAND FACTOR A DOMAIN-CONTAINING PROTEIN 5A"/>
    <property type="match status" value="1"/>
</dbReference>
<keyword evidence="5" id="KW-1185">Reference proteome</keyword>
<dbReference type="OrthoDB" id="1729737at2759"/>
<reference evidence="4 5" key="1">
    <citation type="submission" date="2019-02" db="EMBL/GenBank/DDBJ databases">
        <title>Genome sequencing of the rare red list fungi Dentipellis fragilis.</title>
        <authorList>
            <person name="Buettner E."/>
            <person name="Kellner H."/>
        </authorList>
    </citation>
    <scope>NUCLEOTIDE SEQUENCE [LARGE SCALE GENOMIC DNA]</scope>
    <source>
        <strain evidence="4 5">DSM 105465</strain>
    </source>
</reference>
<evidence type="ECO:0000256" key="1">
    <source>
        <dbReference type="SAM" id="MobiDB-lite"/>
    </source>
</evidence>
<dbReference type="PROSITE" id="PS50234">
    <property type="entry name" value="VWFA"/>
    <property type="match status" value="1"/>
</dbReference>
<feature type="domain" description="VWFA" evidence="2">
    <location>
        <begin position="255"/>
        <end position="440"/>
    </location>
</feature>
<name>A0A4Y9ZFJ7_9AGAM</name>
<proteinExistence type="predicted"/>
<evidence type="ECO:0000259" key="3">
    <source>
        <dbReference type="PROSITE" id="PS51468"/>
    </source>
</evidence>
<evidence type="ECO:0000259" key="2">
    <source>
        <dbReference type="PROSITE" id="PS50234"/>
    </source>
</evidence>
<feature type="compositionally biased region" description="Polar residues" evidence="1">
    <location>
        <begin position="783"/>
        <end position="800"/>
    </location>
</feature>
<protein>
    <recommendedName>
        <fullName evidence="6">VIT domain-containing protein</fullName>
    </recommendedName>
</protein>
<dbReference type="Pfam" id="PF13768">
    <property type="entry name" value="VWA_3"/>
    <property type="match status" value="1"/>
</dbReference>
<dbReference type="InterPro" id="IPR036465">
    <property type="entry name" value="vWFA_dom_sf"/>
</dbReference>
<evidence type="ECO:0000313" key="4">
    <source>
        <dbReference type="EMBL" id="TFY72209.1"/>
    </source>
</evidence>
<feature type="region of interest" description="Disordered" evidence="1">
    <location>
        <begin position="748"/>
        <end position="805"/>
    </location>
</feature>
<dbReference type="Pfam" id="PF08487">
    <property type="entry name" value="VIT"/>
    <property type="match status" value="1"/>
</dbReference>
<dbReference type="SMART" id="SM00609">
    <property type="entry name" value="VIT"/>
    <property type="match status" value="1"/>
</dbReference>
<dbReference type="SUPFAM" id="SSF53300">
    <property type="entry name" value="vWA-like"/>
    <property type="match status" value="1"/>
</dbReference>
<comment type="caution">
    <text evidence="4">The sequence shown here is derived from an EMBL/GenBank/DDBJ whole genome shotgun (WGS) entry which is preliminary data.</text>
</comment>
<accession>A0A4Y9ZFJ7</accession>
<dbReference type="InterPro" id="IPR013694">
    <property type="entry name" value="VIT"/>
</dbReference>
<dbReference type="PROSITE" id="PS51468">
    <property type="entry name" value="VIT"/>
    <property type="match status" value="1"/>
</dbReference>
<feature type="compositionally biased region" description="Low complexity" evidence="1">
    <location>
        <begin position="683"/>
        <end position="701"/>
    </location>
</feature>
<dbReference type="AlphaFoldDB" id="A0A4Y9ZFJ7"/>